<organism evidence="1 2">
    <name type="scientific">Dreissena polymorpha</name>
    <name type="common">Zebra mussel</name>
    <name type="synonym">Mytilus polymorpha</name>
    <dbReference type="NCBI Taxonomy" id="45954"/>
    <lineage>
        <taxon>Eukaryota</taxon>
        <taxon>Metazoa</taxon>
        <taxon>Spiralia</taxon>
        <taxon>Lophotrochozoa</taxon>
        <taxon>Mollusca</taxon>
        <taxon>Bivalvia</taxon>
        <taxon>Autobranchia</taxon>
        <taxon>Heteroconchia</taxon>
        <taxon>Euheterodonta</taxon>
        <taxon>Imparidentia</taxon>
        <taxon>Neoheterodontei</taxon>
        <taxon>Myida</taxon>
        <taxon>Dreissenoidea</taxon>
        <taxon>Dreissenidae</taxon>
        <taxon>Dreissena</taxon>
    </lineage>
</organism>
<name>A0A9D3Z7A9_DREPO</name>
<dbReference type="EMBL" id="JAIWYP010000014">
    <property type="protein sequence ID" value="KAH3712131.1"/>
    <property type="molecule type" value="Genomic_DNA"/>
</dbReference>
<reference evidence="1" key="2">
    <citation type="submission" date="2020-11" db="EMBL/GenBank/DDBJ databases">
        <authorList>
            <person name="McCartney M.A."/>
            <person name="Auch B."/>
            <person name="Kono T."/>
            <person name="Mallez S."/>
            <person name="Becker A."/>
            <person name="Gohl D.M."/>
            <person name="Silverstein K.A.T."/>
            <person name="Koren S."/>
            <person name="Bechman K.B."/>
            <person name="Herman A."/>
            <person name="Abrahante J.E."/>
            <person name="Garbe J."/>
        </authorList>
    </citation>
    <scope>NUCLEOTIDE SEQUENCE</scope>
    <source>
        <strain evidence="1">Duluth1</strain>
        <tissue evidence="1">Whole animal</tissue>
    </source>
</reference>
<dbReference type="AlphaFoldDB" id="A0A9D3Z7A9"/>
<keyword evidence="2" id="KW-1185">Reference proteome</keyword>
<sequence length="64" mass="7085">MVTTNQTHLSSMVTTNQTHLSSMVTTNQTHLSRMVTTNQTHILLGTRVAKVRSVCTNNCPDRSV</sequence>
<comment type="caution">
    <text evidence="1">The sequence shown here is derived from an EMBL/GenBank/DDBJ whole genome shotgun (WGS) entry which is preliminary data.</text>
</comment>
<accession>A0A9D3Z7A9</accession>
<evidence type="ECO:0000313" key="1">
    <source>
        <dbReference type="EMBL" id="KAH3712131.1"/>
    </source>
</evidence>
<proteinExistence type="predicted"/>
<reference evidence="1" key="1">
    <citation type="journal article" date="2019" name="bioRxiv">
        <title>The Genome of the Zebra Mussel, Dreissena polymorpha: A Resource for Invasive Species Research.</title>
        <authorList>
            <person name="McCartney M.A."/>
            <person name="Auch B."/>
            <person name="Kono T."/>
            <person name="Mallez S."/>
            <person name="Zhang Y."/>
            <person name="Obille A."/>
            <person name="Becker A."/>
            <person name="Abrahante J.E."/>
            <person name="Garbe J."/>
            <person name="Badalamenti J.P."/>
            <person name="Herman A."/>
            <person name="Mangelson H."/>
            <person name="Liachko I."/>
            <person name="Sullivan S."/>
            <person name="Sone E.D."/>
            <person name="Koren S."/>
            <person name="Silverstein K.A.T."/>
            <person name="Beckman K.B."/>
            <person name="Gohl D.M."/>
        </authorList>
    </citation>
    <scope>NUCLEOTIDE SEQUENCE</scope>
    <source>
        <strain evidence="1">Duluth1</strain>
        <tissue evidence="1">Whole animal</tissue>
    </source>
</reference>
<dbReference type="Proteomes" id="UP000828390">
    <property type="component" value="Unassembled WGS sequence"/>
</dbReference>
<evidence type="ECO:0000313" key="2">
    <source>
        <dbReference type="Proteomes" id="UP000828390"/>
    </source>
</evidence>
<gene>
    <name evidence="1" type="ORF">DPMN_071810</name>
</gene>
<protein>
    <submittedName>
        <fullName evidence="1">Uncharacterized protein</fullName>
    </submittedName>
</protein>